<sequence>TEETSDSPAQLLKDLIFQLEQESLREIFSVLQTVVFFDDQVFNVFSQDQTRLDPVDLLIISALQKDQKFMRDLDKPAQQVQSDGETILAKLKTQITDEIDEYAAIVTKSLQEQPGQKQIQIRYKQQLVSACLYCREVDLKLDLPGGYEKPRCTICFIVPIFQQLNRKLEELEFKIDELLKFCQQKIEMHLFQFIDYVKTQTLIYVINSFQQERAFKLSYILQIKHLYYFQIKNLTRGSVVSPFLNAQKLKFEQKQIITQQKTKYNQIQTQHSKSNQDFQFDFNQFDIINLESQLKPILKQLQIPKLQKLQHESLQIGCQFAFEKDEQMARLFWVFFFNTNPTQKEHSNHSQWGFRENFTQVPLSKSQIAELNQEETIKKGAWTEYETGWIGTNSYFDNMQKLCQQNKNFRHQTKGQTFELFEVQAVFDEAINAKEAQQIALDVFEKHASLIWGDYYGK</sequence>
<dbReference type="AlphaFoldDB" id="A0A146JY43"/>
<reference evidence="1" key="1">
    <citation type="submission" date="2015-07" db="EMBL/GenBank/DDBJ databases">
        <title>Adaptation to a free-living lifestyle via gene acquisitions in the diplomonad Trepomonas sp. PC1.</title>
        <authorList>
            <person name="Xu F."/>
            <person name="Jerlstrom-Hultqvist J."/>
            <person name="Kolisko M."/>
            <person name="Simpson A.G.B."/>
            <person name="Roger A.J."/>
            <person name="Svard S.G."/>
            <person name="Andersson J.O."/>
        </authorList>
    </citation>
    <scope>NUCLEOTIDE SEQUENCE</scope>
    <source>
        <strain evidence="1">PC1</strain>
    </source>
</reference>
<dbReference type="EMBL" id="GDID01006994">
    <property type="protein sequence ID" value="JAP89612.1"/>
    <property type="molecule type" value="Transcribed_RNA"/>
</dbReference>
<evidence type="ECO:0000313" key="1">
    <source>
        <dbReference type="EMBL" id="JAP89612.1"/>
    </source>
</evidence>
<proteinExistence type="predicted"/>
<name>A0A146JY43_9EUKA</name>
<organism evidence="1">
    <name type="scientific">Trepomonas sp. PC1</name>
    <dbReference type="NCBI Taxonomy" id="1076344"/>
    <lineage>
        <taxon>Eukaryota</taxon>
        <taxon>Metamonada</taxon>
        <taxon>Diplomonadida</taxon>
        <taxon>Hexamitidae</taxon>
        <taxon>Hexamitinae</taxon>
        <taxon>Trepomonas</taxon>
    </lineage>
</organism>
<protein>
    <submittedName>
        <fullName evidence="1">Uncharacterized protein</fullName>
    </submittedName>
</protein>
<feature type="non-terminal residue" evidence="1">
    <location>
        <position position="1"/>
    </location>
</feature>
<accession>A0A146JY43</accession>
<gene>
    <name evidence="1" type="ORF">TPC1_30893</name>
</gene>